<dbReference type="Proteomes" id="UP000887560">
    <property type="component" value="Unplaced"/>
</dbReference>
<dbReference type="WBParaSite" id="scf7180000423802.g11646">
    <property type="protein sequence ID" value="scf7180000423802.g11646"/>
    <property type="gene ID" value="scf7180000423802.g11646"/>
</dbReference>
<organism evidence="1 2">
    <name type="scientific">Meloidogyne floridensis</name>
    <dbReference type="NCBI Taxonomy" id="298350"/>
    <lineage>
        <taxon>Eukaryota</taxon>
        <taxon>Metazoa</taxon>
        <taxon>Ecdysozoa</taxon>
        <taxon>Nematoda</taxon>
        <taxon>Chromadorea</taxon>
        <taxon>Rhabditida</taxon>
        <taxon>Tylenchina</taxon>
        <taxon>Tylenchomorpha</taxon>
        <taxon>Tylenchoidea</taxon>
        <taxon>Meloidogynidae</taxon>
        <taxon>Meloidogyninae</taxon>
        <taxon>Meloidogyne</taxon>
    </lineage>
</organism>
<name>A0A915PB84_9BILA</name>
<evidence type="ECO:0000313" key="1">
    <source>
        <dbReference type="Proteomes" id="UP000887560"/>
    </source>
</evidence>
<accession>A0A915PB84</accession>
<sequence length="211" mass="25251">MLIKIIIYHSENYETDVEQPQINERFILQKLLNFRLETTTEKYAEFLNNMGIMPIPDNTTFDELKNNIDRLQNFAYNDEGIKYMMRHLNRNNHYNVELNKRAIETGEFEEVSIRSYLENYDIFEVKANKFRQIFNQMYPNKKLFSLKLAESTSGIILYTKFLPDTSIEVHPIMKDFWPIIYTNFTGNKQNKLNIFRLLIGHSQILLLITFK</sequence>
<proteinExistence type="predicted"/>
<protein>
    <submittedName>
        <fullName evidence="2">Uncharacterized protein</fullName>
    </submittedName>
</protein>
<evidence type="ECO:0000313" key="2">
    <source>
        <dbReference type="WBParaSite" id="scf7180000423802.g11646"/>
    </source>
</evidence>
<dbReference type="AlphaFoldDB" id="A0A915PB84"/>
<reference evidence="2" key="1">
    <citation type="submission" date="2022-11" db="UniProtKB">
        <authorList>
            <consortium name="WormBaseParasite"/>
        </authorList>
    </citation>
    <scope>IDENTIFICATION</scope>
</reference>
<keyword evidence="1" id="KW-1185">Reference proteome</keyword>